<dbReference type="InterPro" id="IPR015943">
    <property type="entry name" value="WD40/YVTN_repeat-like_dom_sf"/>
</dbReference>
<keyword evidence="7" id="KW-1185">Reference proteome</keyword>
<dbReference type="STRING" id="3088.A0A383WJE8"/>
<evidence type="ECO:0000313" key="7">
    <source>
        <dbReference type="Proteomes" id="UP000256970"/>
    </source>
</evidence>
<evidence type="ECO:0000256" key="3">
    <source>
        <dbReference type="ARBA" id="ARBA00022737"/>
    </source>
</evidence>
<dbReference type="Gene3D" id="2.130.10.10">
    <property type="entry name" value="YVTN repeat-like/Quinoprotein amine dehydrogenase"/>
    <property type="match status" value="1"/>
</dbReference>
<gene>
    <name evidence="6" type="ORF">BQ4739_LOCUS17932</name>
</gene>
<dbReference type="PANTHER" id="PTHR22652">
    <property type="entry name" value="NUCLEOPORIN NUP43"/>
    <property type="match status" value="1"/>
</dbReference>
<evidence type="ECO:0000256" key="5">
    <source>
        <dbReference type="SAM" id="MobiDB-lite"/>
    </source>
</evidence>
<name>A0A383WJE8_TETOB</name>
<evidence type="ECO:0000256" key="4">
    <source>
        <dbReference type="ARBA" id="ARBA00023242"/>
    </source>
</evidence>
<keyword evidence="2" id="KW-0853">WD repeat</keyword>
<comment type="subcellular location">
    <subcellularLocation>
        <location evidence="1">Nucleus</location>
    </subcellularLocation>
</comment>
<dbReference type="EMBL" id="FNXT01001291">
    <property type="protein sequence ID" value="SZX77578.1"/>
    <property type="molecule type" value="Genomic_DNA"/>
</dbReference>
<dbReference type="InterPro" id="IPR036322">
    <property type="entry name" value="WD40_repeat_dom_sf"/>
</dbReference>
<dbReference type="SUPFAM" id="SSF50978">
    <property type="entry name" value="WD40 repeat-like"/>
    <property type="match status" value="1"/>
</dbReference>
<dbReference type="InterPro" id="IPR001680">
    <property type="entry name" value="WD40_rpt"/>
</dbReference>
<protein>
    <submittedName>
        <fullName evidence="6">Uncharacterized protein</fullName>
    </submittedName>
</protein>
<sequence length="361" mass="37589">MPCVLASWSEDAKQHMLVVADIRKQADNPDIGFTSRLAVPHPGTTTDLQVARIDDSIIAASSSTDGGIYLLMMQLPPIPGASSADLQFVPPSADDDDSDDDAAAAAADDTSRFLHRLPELHEAPAASLDINTTRQALLSVSGDGSICIVPLDALAQLGGECSFRAASSWSGYSQGRWVDSQTFATTGVLGGLQVWDTRRGAKPVSSSPLAWGHTGCAALDTQQGPARQLLCLDVHPSRPNLAATGASGGCVALWDLRFQAAPLALTGSPAAAGDVWELKFDPCEPLMSSSVAAVPPLLYCTSDGALCSAAAAAAAGGLVSQLLMQESCSINSFDVDQSLGQDIVAVTDYECLMLLHRPVEK</sequence>
<dbReference type="AlphaFoldDB" id="A0A383WJE8"/>
<dbReference type="PANTHER" id="PTHR22652:SF0">
    <property type="entry name" value="NUCLEOPORIN NUP43"/>
    <property type="match status" value="1"/>
</dbReference>
<keyword evidence="3" id="KW-0677">Repeat</keyword>
<organism evidence="6 7">
    <name type="scientific">Tetradesmus obliquus</name>
    <name type="common">Green alga</name>
    <name type="synonym">Acutodesmus obliquus</name>
    <dbReference type="NCBI Taxonomy" id="3088"/>
    <lineage>
        <taxon>Eukaryota</taxon>
        <taxon>Viridiplantae</taxon>
        <taxon>Chlorophyta</taxon>
        <taxon>core chlorophytes</taxon>
        <taxon>Chlorophyceae</taxon>
        <taxon>CS clade</taxon>
        <taxon>Sphaeropleales</taxon>
        <taxon>Scenedesmaceae</taxon>
        <taxon>Tetradesmus</taxon>
    </lineage>
</organism>
<feature type="compositionally biased region" description="Acidic residues" evidence="5">
    <location>
        <begin position="93"/>
        <end position="102"/>
    </location>
</feature>
<evidence type="ECO:0000313" key="6">
    <source>
        <dbReference type="EMBL" id="SZX77578.1"/>
    </source>
</evidence>
<dbReference type="Proteomes" id="UP000256970">
    <property type="component" value="Unassembled WGS sequence"/>
</dbReference>
<accession>A0A383WJE8</accession>
<reference evidence="6 7" key="1">
    <citation type="submission" date="2016-10" db="EMBL/GenBank/DDBJ databases">
        <authorList>
            <person name="Cai Z."/>
        </authorList>
    </citation>
    <scope>NUCLEOTIDE SEQUENCE [LARGE SCALE GENOMIC DNA]</scope>
</reference>
<feature type="region of interest" description="Disordered" evidence="5">
    <location>
        <begin position="83"/>
        <end position="107"/>
    </location>
</feature>
<dbReference type="SMART" id="SM00320">
    <property type="entry name" value="WD40"/>
    <property type="match status" value="2"/>
</dbReference>
<keyword evidence="4" id="KW-0539">Nucleus</keyword>
<evidence type="ECO:0000256" key="1">
    <source>
        <dbReference type="ARBA" id="ARBA00004123"/>
    </source>
</evidence>
<proteinExistence type="predicted"/>
<evidence type="ECO:0000256" key="2">
    <source>
        <dbReference type="ARBA" id="ARBA00022574"/>
    </source>
</evidence>
<dbReference type="GO" id="GO:0031080">
    <property type="term" value="C:nuclear pore outer ring"/>
    <property type="evidence" value="ECO:0007669"/>
    <property type="project" value="TreeGrafter"/>
</dbReference>